<protein>
    <recommendedName>
        <fullName evidence="8">Pre-mRNA-splicing factor SYF1</fullName>
    </recommendedName>
</protein>
<comment type="similarity">
    <text evidence="2">Belongs to the crooked-neck family.</text>
</comment>
<feature type="domain" description="Pre-mRNA-splicing factor SYF1 central HAT repeats" evidence="9">
    <location>
        <begin position="276"/>
        <end position="411"/>
    </location>
</feature>
<keyword evidence="7" id="KW-0539">Nucleus</keyword>
<dbReference type="GO" id="GO:0071007">
    <property type="term" value="C:U2-type catalytic step 2 spliceosome"/>
    <property type="evidence" value="ECO:0007669"/>
    <property type="project" value="TreeGrafter"/>
</dbReference>
<dbReference type="InterPro" id="IPR011990">
    <property type="entry name" value="TPR-like_helical_dom_sf"/>
</dbReference>
<dbReference type="Proteomes" id="UP000509704">
    <property type="component" value="Chromosome 4"/>
</dbReference>
<dbReference type="PANTHER" id="PTHR11246">
    <property type="entry name" value="PRE-MRNA SPLICING FACTOR"/>
    <property type="match status" value="1"/>
</dbReference>
<keyword evidence="3" id="KW-0507">mRNA processing</keyword>
<dbReference type="GO" id="GO:0071014">
    <property type="term" value="C:post-mRNA release spliceosomal complex"/>
    <property type="evidence" value="ECO:0007669"/>
    <property type="project" value="TreeGrafter"/>
</dbReference>
<keyword evidence="6" id="KW-0508">mRNA splicing</keyword>
<dbReference type="PANTHER" id="PTHR11246:SF5">
    <property type="entry name" value="PRE-MRNA-SPLICING FACTOR SYF1"/>
    <property type="match status" value="1"/>
</dbReference>
<evidence type="ECO:0000313" key="12">
    <source>
        <dbReference type="EMBL" id="QLG72777.1"/>
    </source>
</evidence>
<dbReference type="GeneID" id="59236500"/>
<dbReference type="InterPro" id="IPR055430">
    <property type="entry name" value="HAT_Syf1_CNRKL1_C"/>
</dbReference>
<evidence type="ECO:0000256" key="6">
    <source>
        <dbReference type="ARBA" id="ARBA00023187"/>
    </source>
</evidence>
<gene>
    <name evidence="12" type="ORF">HG535_0D04860</name>
</gene>
<keyword evidence="4" id="KW-0747">Spliceosome</keyword>
<dbReference type="InterPro" id="IPR056350">
    <property type="entry name" value="HAT_Syf1_central"/>
</dbReference>
<dbReference type="Pfam" id="PF23231">
    <property type="entry name" value="HAT_Syf1_CNRKL1_C"/>
    <property type="match status" value="1"/>
</dbReference>
<accession>A0A7H9B2R0</accession>
<keyword evidence="5" id="KW-0677">Repeat</keyword>
<name>A0A7H9B2R0_ZYGMR</name>
<evidence type="ECO:0000256" key="8">
    <source>
        <dbReference type="ARBA" id="ARBA00039472"/>
    </source>
</evidence>
<dbReference type="InterPro" id="IPR045075">
    <property type="entry name" value="Syf1-like"/>
</dbReference>
<evidence type="ECO:0000256" key="3">
    <source>
        <dbReference type="ARBA" id="ARBA00022664"/>
    </source>
</evidence>
<proteinExistence type="inferred from homology"/>
<evidence type="ECO:0000256" key="5">
    <source>
        <dbReference type="ARBA" id="ARBA00022737"/>
    </source>
</evidence>
<dbReference type="AlphaFoldDB" id="A0A7H9B2R0"/>
<dbReference type="SMART" id="SM00386">
    <property type="entry name" value="HAT"/>
    <property type="match status" value="8"/>
</dbReference>
<evidence type="ECO:0000256" key="7">
    <source>
        <dbReference type="ARBA" id="ARBA00023242"/>
    </source>
</evidence>
<feature type="domain" description="Pre-mRNA-splicing factor Syf1-like N-terminal HAT-repeats" evidence="11">
    <location>
        <begin position="9"/>
        <end position="148"/>
    </location>
</feature>
<comment type="subcellular location">
    <subcellularLocation>
        <location evidence="1">Nucleus</location>
    </subcellularLocation>
</comment>
<evidence type="ECO:0000256" key="1">
    <source>
        <dbReference type="ARBA" id="ARBA00004123"/>
    </source>
</evidence>
<evidence type="ECO:0000259" key="11">
    <source>
        <dbReference type="Pfam" id="PF23233"/>
    </source>
</evidence>
<organism evidence="12 13">
    <name type="scientific">Zygotorulaspora mrakii</name>
    <name type="common">Zygosaccharomyces mrakii</name>
    <dbReference type="NCBI Taxonomy" id="42260"/>
    <lineage>
        <taxon>Eukaryota</taxon>
        <taxon>Fungi</taxon>
        <taxon>Dikarya</taxon>
        <taxon>Ascomycota</taxon>
        <taxon>Saccharomycotina</taxon>
        <taxon>Saccharomycetes</taxon>
        <taxon>Saccharomycetales</taxon>
        <taxon>Saccharomycetaceae</taxon>
        <taxon>Zygotorulaspora</taxon>
    </lineage>
</organism>
<dbReference type="RefSeq" id="XP_037144504.1">
    <property type="nucleotide sequence ID" value="XM_037288609.1"/>
</dbReference>
<evidence type="ECO:0000256" key="4">
    <source>
        <dbReference type="ARBA" id="ARBA00022728"/>
    </source>
</evidence>
<dbReference type="Pfam" id="PF23220">
    <property type="entry name" value="HAT_Syf1_M"/>
    <property type="match status" value="1"/>
</dbReference>
<feature type="domain" description="Pre-mRNA-splicing factor Syf1/CRNKL1-like C-terminal HAT-repeats" evidence="10">
    <location>
        <begin position="421"/>
        <end position="782"/>
    </location>
</feature>
<dbReference type="Pfam" id="PF23233">
    <property type="entry name" value="HAT_Syf1_CNRKL1_N"/>
    <property type="match status" value="1"/>
</dbReference>
<reference evidence="12 13" key="1">
    <citation type="submission" date="2020-07" db="EMBL/GenBank/DDBJ databases">
        <title>The yeast mating-type switching endonuclease HO is a domesticated member of an unorthodox homing genetic element family.</title>
        <authorList>
            <person name="Coughlan A.Y."/>
            <person name="Lombardi L."/>
            <person name="Braun-Galleani S."/>
            <person name="Martos A.R."/>
            <person name="Galeote V."/>
            <person name="Bigey F."/>
            <person name="Dequin S."/>
            <person name="Byrne K.P."/>
            <person name="Wolfe K.H."/>
        </authorList>
    </citation>
    <scope>NUCLEOTIDE SEQUENCE [LARGE SCALE GENOMIC DNA]</scope>
    <source>
        <strain evidence="12 13">NRRL Y-6702</strain>
    </source>
</reference>
<dbReference type="InterPro" id="IPR003107">
    <property type="entry name" value="HAT"/>
</dbReference>
<keyword evidence="13" id="KW-1185">Reference proteome</keyword>
<evidence type="ECO:0000259" key="10">
    <source>
        <dbReference type="Pfam" id="PF23231"/>
    </source>
</evidence>
<dbReference type="OrthoDB" id="10067343at2759"/>
<evidence type="ECO:0000313" key="13">
    <source>
        <dbReference type="Proteomes" id="UP000509704"/>
    </source>
</evidence>
<dbReference type="KEGG" id="zmk:HG535_0D04860"/>
<dbReference type="InterPro" id="IPR055433">
    <property type="entry name" value="HAT_Syf1-like_N"/>
</dbReference>
<evidence type="ECO:0000256" key="2">
    <source>
        <dbReference type="ARBA" id="ARBA00008644"/>
    </source>
</evidence>
<sequence>MEEYITDSDDIAFEYELQSTPNNKVTWKRYLDSWKSQYNKKKSVNHIVWLYERFCLQFTRDLEAWEEYIKWVLDSDMFEYHAITNLFKRCLANFSHKCDRICLMFLKFAIAEYDLSVIRVALDESLSKISRDSHAKVWGLLLPFICQTMLPLSRIEHVPNEGQYEELLEVVHRCLFKNRTEIESHAQGDMWSAELLVRYLEVCPKDKIPETLIYLSSTGVNEVVVSSFDRYIGKNENISPDINLQYQIYTSYLKALKQLRQFNEYKEFSAKVQTIFPHQKFTLIVELVRFYIKEARLKDAENLLKSSLADTLTVRDFAAIYDFHIDYEKACAEVILQELDTPGVELRKDLWEPILISHMNNLETLTKERELKLNDLKLRQNSNVVNTWLERASLFHANNEKCDVFAQAILQIDPSKIITPGSFGELWCRYAALYWEAGQYENAREVWDRGLRVPYVHMEDLEKIWDCWVNHELELGPHGMEKAIKLLETALEVPENPDLQLEKYKKGKKKMPSQIIVFSSLCLWNLLLDLVESFCDRNPEEVGKVINIYEQVIMLKVATPLIFINYAHFLQKYKSTEAGFQVYERAIATFPPETQFEIWNMYLAEGMDKNAPLSTEHIRDLFDQALETLLPNKIDCKAIFILYSDFEEKNGFANRSVEILFQGCKCTEDIESRLSLWKICLSKAKSLLGEGGSRKLYEECIQSMPNSKIIGIVIDFAETETRLNEIDRAREIFRYGAQLLPPQKNINLWGSWDEFELQHGDKETYKEMLKLKKNLENEMLVDTESESKFEGNVAFVSASNSKAVNPEEIELDL</sequence>
<dbReference type="GO" id="GO:0000974">
    <property type="term" value="C:Prp19 complex"/>
    <property type="evidence" value="ECO:0007669"/>
    <property type="project" value="TreeGrafter"/>
</dbReference>
<dbReference type="EMBL" id="CP058607">
    <property type="protein sequence ID" value="QLG72777.1"/>
    <property type="molecule type" value="Genomic_DNA"/>
</dbReference>
<dbReference type="Gene3D" id="1.25.40.10">
    <property type="entry name" value="Tetratricopeptide repeat domain"/>
    <property type="match status" value="3"/>
</dbReference>
<dbReference type="GO" id="GO:0000349">
    <property type="term" value="P:generation of catalytic spliceosome for first transesterification step"/>
    <property type="evidence" value="ECO:0007669"/>
    <property type="project" value="TreeGrafter"/>
</dbReference>
<dbReference type="SUPFAM" id="SSF48452">
    <property type="entry name" value="TPR-like"/>
    <property type="match status" value="2"/>
</dbReference>
<evidence type="ECO:0000259" key="9">
    <source>
        <dbReference type="Pfam" id="PF23220"/>
    </source>
</evidence>